<dbReference type="SUPFAM" id="SSF56935">
    <property type="entry name" value="Porins"/>
    <property type="match status" value="1"/>
</dbReference>
<feature type="signal peptide" evidence="1">
    <location>
        <begin position="1"/>
        <end position="22"/>
    </location>
</feature>
<dbReference type="EMBL" id="JABCKY010000004">
    <property type="protein sequence ID" value="NMT64353.1"/>
    <property type="molecule type" value="Genomic_DNA"/>
</dbReference>
<evidence type="ECO:0000313" key="4">
    <source>
        <dbReference type="Proteomes" id="UP000567186"/>
    </source>
</evidence>
<evidence type="ECO:0000313" key="3">
    <source>
        <dbReference type="EMBL" id="NMT64353.1"/>
    </source>
</evidence>
<sequence>MKKRKLALYIALAGVVSTPVTAQKVEVPDLDLRVYGHINMAVMHADTGNGSEQYIVDNDYASSRVGGVISTNLEEIDLTVGAHIEFEYQHNPSNLVTPDNRTIKGSFDERHLNLFAAGRLGRASIGQGHGAADDSTEMDLSGTKVASFPDLALVGGALPFVDKSGDATTGPTLFQSIRNQDFDARYDRFRYDSPDLGPVSLAVSQGYKNDMDITEVSAAYNEAIEGLGRLSAAIGYSTKDVGGSAGDVDTLGGSVSWLHGTGINMTVVYSNIGNDAGRDSDFNMFKVGYKAGRHSFTIHRAQGKDFNPVIVTPPAEEGQPDTRFTVAGSDAEVYGLAYVYRPIKRLDVYAAFNNFSLESDVGSYDDVNIAMVGSRLRF</sequence>
<dbReference type="Proteomes" id="UP000567186">
    <property type="component" value="Unassembled WGS sequence"/>
</dbReference>
<dbReference type="Gene3D" id="2.40.160.10">
    <property type="entry name" value="Porin"/>
    <property type="match status" value="1"/>
</dbReference>
<name>A0A7Y0RDQ4_9GAMM</name>
<dbReference type="InterPro" id="IPR023614">
    <property type="entry name" value="Porin_dom_sf"/>
</dbReference>
<dbReference type="RefSeq" id="WP_168354997.1">
    <property type="nucleotide sequence ID" value="NZ_JABCKY010000004.1"/>
</dbReference>
<comment type="caution">
    <text evidence="3">The sequence shown here is derived from an EMBL/GenBank/DDBJ whole genome shotgun (WGS) entry which is preliminary data.</text>
</comment>
<protein>
    <submittedName>
        <fullName evidence="3">Porin</fullName>
    </submittedName>
</protein>
<dbReference type="AlphaFoldDB" id="A0A7Y0RDQ4"/>
<keyword evidence="4" id="KW-1185">Reference proteome</keyword>
<reference evidence="3 4" key="1">
    <citation type="submission" date="2020-04" db="EMBL/GenBank/DDBJ databases">
        <title>Marinobacter oceani sp. nov., isolated from marine solar saltern.</title>
        <authorList>
            <person name="Chen X.-Y."/>
        </authorList>
    </citation>
    <scope>NUCLEOTIDE SEQUENCE [LARGE SCALE GENOMIC DNA]</scope>
    <source>
        <strain evidence="3 4">W62</strain>
    </source>
</reference>
<proteinExistence type="predicted"/>
<dbReference type="InterPro" id="IPR033900">
    <property type="entry name" value="Gram_neg_porin_domain"/>
</dbReference>
<feature type="domain" description="Porin" evidence="2">
    <location>
        <begin position="11"/>
        <end position="355"/>
    </location>
</feature>
<accession>A0A7Y0RDQ4</accession>
<dbReference type="GO" id="GO:0016020">
    <property type="term" value="C:membrane"/>
    <property type="evidence" value="ECO:0007669"/>
    <property type="project" value="InterPro"/>
</dbReference>
<keyword evidence="1" id="KW-0732">Signal</keyword>
<evidence type="ECO:0000259" key="2">
    <source>
        <dbReference type="Pfam" id="PF13609"/>
    </source>
</evidence>
<dbReference type="Pfam" id="PF13609">
    <property type="entry name" value="Porin_4"/>
    <property type="match status" value="1"/>
</dbReference>
<organism evidence="3 4">
    <name type="scientific">Marinobacter orientalis</name>
    <dbReference type="NCBI Taxonomy" id="1928859"/>
    <lineage>
        <taxon>Bacteria</taxon>
        <taxon>Pseudomonadati</taxon>
        <taxon>Pseudomonadota</taxon>
        <taxon>Gammaproteobacteria</taxon>
        <taxon>Pseudomonadales</taxon>
        <taxon>Marinobacteraceae</taxon>
        <taxon>Marinobacter</taxon>
    </lineage>
</organism>
<evidence type="ECO:0000256" key="1">
    <source>
        <dbReference type="SAM" id="SignalP"/>
    </source>
</evidence>
<gene>
    <name evidence="3" type="ORF">HIU99_12180</name>
</gene>
<dbReference type="GO" id="GO:0015288">
    <property type="term" value="F:porin activity"/>
    <property type="evidence" value="ECO:0007669"/>
    <property type="project" value="InterPro"/>
</dbReference>
<feature type="chain" id="PRO_5030715113" evidence="1">
    <location>
        <begin position="23"/>
        <end position="378"/>
    </location>
</feature>